<name>A0A8J2JVX8_9HEXA</name>
<sequence>MSVRQSGITTASTRAELGNASYIVELDRLVARFVGVDDALTCAMGFAT</sequence>
<gene>
    <name evidence="1" type="ORF">AFUS01_LOCUS16626</name>
</gene>
<dbReference type="AlphaFoldDB" id="A0A8J2JVX8"/>
<proteinExistence type="predicted"/>
<feature type="non-terminal residue" evidence="1">
    <location>
        <position position="48"/>
    </location>
</feature>
<protein>
    <submittedName>
        <fullName evidence="1">Uncharacterized protein</fullName>
    </submittedName>
</protein>
<reference evidence="1" key="1">
    <citation type="submission" date="2021-06" db="EMBL/GenBank/DDBJ databases">
        <authorList>
            <person name="Hodson N. C."/>
            <person name="Mongue J. A."/>
            <person name="Jaron S. K."/>
        </authorList>
    </citation>
    <scope>NUCLEOTIDE SEQUENCE</scope>
</reference>
<comment type="caution">
    <text evidence="1">The sequence shown here is derived from an EMBL/GenBank/DDBJ whole genome shotgun (WGS) entry which is preliminary data.</text>
</comment>
<dbReference type="OrthoDB" id="65434at2759"/>
<dbReference type="Proteomes" id="UP000708208">
    <property type="component" value="Unassembled WGS sequence"/>
</dbReference>
<keyword evidence="2" id="KW-1185">Reference proteome</keyword>
<evidence type="ECO:0000313" key="1">
    <source>
        <dbReference type="EMBL" id="CAG7727800.1"/>
    </source>
</evidence>
<evidence type="ECO:0000313" key="2">
    <source>
        <dbReference type="Proteomes" id="UP000708208"/>
    </source>
</evidence>
<dbReference type="EMBL" id="CAJVCH010153982">
    <property type="protein sequence ID" value="CAG7727800.1"/>
    <property type="molecule type" value="Genomic_DNA"/>
</dbReference>
<accession>A0A8J2JVX8</accession>
<organism evidence="1 2">
    <name type="scientific">Allacma fusca</name>
    <dbReference type="NCBI Taxonomy" id="39272"/>
    <lineage>
        <taxon>Eukaryota</taxon>
        <taxon>Metazoa</taxon>
        <taxon>Ecdysozoa</taxon>
        <taxon>Arthropoda</taxon>
        <taxon>Hexapoda</taxon>
        <taxon>Collembola</taxon>
        <taxon>Symphypleona</taxon>
        <taxon>Sminthuridae</taxon>
        <taxon>Allacma</taxon>
    </lineage>
</organism>